<sequence>MTTARAIVSRAPLNDGGWKIEDVKVRDVGDDELLVRIVASGICHTDILFGGLKEGPGVMYPSVKGHEGAGYIEKIGKNVSVAAAGDPVLLSFTFCDSCQICQAGHPAHCVRFGELNFGGCPCFHSSSSSHSSDSSTSSASPSSSPSTPDLQGSFFGQSSFASRTIVKATSVVNVRGLVRDDEELRLFSPLGCGIQTGSGTIVNVAQAGPQDTVAVLGLGGVGLSAIMAAKLRGCKTIIGIDKMSDRESIARQLGATHFIDTSKLADLFDIVSAVQDVTDGYGTSVTVDTTGFLPLIERAMDFTRLKGKLIQVGSTPFDAKLDIQIFPFMVSGKQYIGAVEGDVVPAKYVPQMIEWYRAGKFPVEKLVKFYKADEWERAVEEMHSGHTVKAVITW</sequence>
<evidence type="ECO:0000313" key="10">
    <source>
        <dbReference type="EMBL" id="OJD29383.1"/>
    </source>
</evidence>
<dbReference type="Pfam" id="PF00107">
    <property type="entry name" value="ADH_zinc_N"/>
    <property type="match status" value="1"/>
</dbReference>
<dbReference type="Proteomes" id="UP000183809">
    <property type="component" value="Unassembled WGS sequence"/>
</dbReference>
<accession>A0A1J9RLJ0</accession>
<dbReference type="Gene3D" id="3.90.180.10">
    <property type="entry name" value="Medium-chain alcohol dehydrogenases, catalytic domain"/>
    <property type="match status" value="1"/>
</dbReference>
<comment type="similarity">
    <text evidence="2 6">Belongs to the zinc-containing alcohol dehydrogenase family.</text>
</comment>
<dbReference type="PANTHER" id="PTHR43350">
    <property type="entry name" value="NAD-DEPENDENT ALCOHOL DEHYDROGENASE"/>
    <property type="match status" value="1"/>
</dbReference>
<gene>
    <name evidence="10" type="ORF">BKCO1_8200011</name>
</gene>
<evidence type="ECO:0000256" key="6">
    <source>
        <dbReference type="RuleBase" id="RU361277"/>
    </source>
</evidence>
<dbReference type="AlphaFoldDB" id="A0A1J9RLJ0"/>
<comment type="cofactor">
    <cofactor evidence="1 6">
        <name>Zn(2+)</name>
        <dbReference type="ChEBI" id="CHEBI:29105"/>
    </cofactor>
</comment>
<keyword evidence="3 6" id="KW-0479">Metal-binding</keyword>
<evidence type="ECO:0000256" key="5">
    <source>
        <dbReference type="ARBA" id="ARBA00023002"/>
    </source>
</evidence>
<evidence type="ECO:0000256" key="1">
    <source>
        <dbReference type="ARBA" id="ARBA00001947"/>
    </source>
</evidence>
<dbReference type="SUPFAM" id="SSF50129">
    <property type="entry name" value="GroES-like"/>
    <property type="match status" value="1"/>
</dbReference>
<dbReference type="InterPro" id="IPR002328">
    <property type="entry name" value="ADH_Zn_CS"/>
</dbReference>
<protein>
    <submittedName>
        <fullName evidence="10">Alcohol dehydrogenase</fullName>
    </submittedName>
</protein>
<dbReference type="GO" id="GO:0008270">
    <property type="term" value="F:zinc ion binding"/>
    <property type="evidence" value="ECO:0007669"/>
    <property type="project" value="InterPro"/>
</dbReference>
<comment type="caution">
    <text evidence="10">The sequence shown here is derived from an EMBL/GenBank/DDBJ whole genome shotgun (WGS) entry which is preliminary data.</text>
</comment>
<dbReference type="OrthoDB" id="1560166at2759"/>
<proteinExistence type="inferred from homology"/>
<evidence type="ECO:0000256" key="3">
    <source>
        <dbReference type="ARBA" id="ARBA00022723"/>
    </source>
</evidence>
<dbReference type="Pfam" id="PF08240">
    <property type="entry name" value="ADH_N"/>
    <property type="match status" value="1"/>
</dbReference>
<dbReference type="GeneID" id="31019750"/>
<evidence type="ECO:0000259" key="8">
    <source>
        <dbReference type="Pfam" id="PF00107"/>
    </source>
</evidence>
<dbReference type="RefSeq" id="XP_020125643.1">
    <property type="nucleotide sequence ID" value="XM_020279487.1"/>
</dbReference>
<dbReference type="EMBL" id="MNUE01000082">
    <property type="protein sequence ID" value="OJD29383.1"/>
    <property type="molecule type" value="Genomic_DNA"/>
</dbReference>
<evidence type="ECO:0000259" key="9">
    <source>
        <dbReference type="Pfam" id="PF08240"/>
    </source>
</evidence>
<dbReference type="STRING" id="236234.A0A1J9RLJ0"/>
<dbReference type="Gene3D" id="3.40.50.720">
    <property type="entry name" value="NAD(P)-binding Rossmann-like Domain"/>
    <property type="match status" value="1"/>
</dbReference>
<dbReference type="InterPro" id="IPR036291">
    <property type="entry name" value="NAD(P)-bd_dom_sf"/>
</dbReference>
<dbReference type="SUPFAM" id="SSF51735">
    <property type="entry name" value="NAD(P)-binding Rossmann-fold domains"/>
    <property type="match status" value="1"/>
</dbReference>
<keyword evidence="5" id="KW-0560">Oxidoreductase</keyword>
<dbReference type="FunFam" id="3.40.50.720:FF:000003">
    <property type="entry name" value="S-(hydroxymethyl)glutathione dehydrogenase"/>
    <property type="match status" value="1"/>
</dbReference>
<dbReference type="InterPro" id="IPR011032">
    <property type="entry name" value="GroES-like_sf"/>
</dbReference>
<keyword evidence="4 6" id="KW-0862">Zinc</keyword>
<evidence type="ECO:0000313" key="11">
    <source>
        <dbReference type="Proteomes" id="UP000183809"/>
    </source>
</evidence>
<dbReference type="InterPro" id="IPR013149">
    <property type="entry name" value="ADH-like_C"/>
</dbReference>
<organism evidence="10 11">
    <name type="scientific">Diplodia corticola</name>
    <dbReference type="NCBI Taxonomy" id="236234"/>
    <lineage>
        <taxon>Eukaryota</taxon>
        <taxon>Fungi</taxon>
        <taxon>Dikarya</taxon>
        <taxon>Ascomycota</taxon>
        <taxon>Pezizomycotina</taxon>
        <taxon>Dothideomycetes</taxon>
        <taxon>Dothideomycetes incertae sedis</taxon>
        <taxon>Botryosphaeriales</taxon>
        <taxon>Botryosphaeriaceae</taxon>
        <taxon>Diplodia</taxon>
    </lineage>
</organism>
<evidence type="ECO:0000256" key="7">
    <source>
        <dbReference type="SAM" id="MobiDB-lite"/>
    </source>
</evidence>
<dbReference type="PROSITE" id="PS00059">
    <property type="entry name" value="ADH_ZINC"/>
    <property type="match status" value="1"/>
</dbReference>
<feature type="region of interest" description="Disordered" evidence="7">
    <location>
        <begin position="131"/>
        <end position="150"/>
    </location>
</feature>
<dbReference type="InterPro" id="IPR013154">
    <property type="entry name" value="ADH-like_N"/>
</dbReference>
<name>A0A1J9RLJ0_9PEZI</name>
<evidence type="ECO:0000256" key="2">
    <source>
        <dbReference type="ARBA" id="ARBA00008072"/>
    </source>
</evidence>
<reference evidence="10 11" key="1">
    <citation type="submission" date="2016-10" db="EMBL/GenBank/DDBJ databases">
        <title>Proteomics and genomics reveal pathogen-plant mechanisms compatible with a hemibiotrophic lifestyle of Diplodia corticola.</title>
        <authorList>
            <person name="Fernandes I."/>
            <person name="De Jonge R."/>
            <person name="Van De Peer Y."/>
            <person name="Devreese B."/>
            <person name="Alves A."/>
            <person name="Esteves A.C."/>
        </authorList>
    </citation>
    <scope>NUCLEOTIDE SEQUENCE [LARGE SCALE GENOMIC DNA]</scope>
    <source>
        <strain evidence="10 11">CBS 112549</strain>
    </source>
</reference>
<evidence type="ECO:0000256" key="4">
    <source>
        <dbReference type="ARBA" id="ARBA00022833"/>
    </source>
</evidence>
<keyword evidence="11" id="KW-1185">Reference proteome</keyword>
<dbReference type="CDD" id="cd08278">
    <property type="entry name" value="benzyl_alcohol_DH"/>
    <property type="match status" value="1"/>
</dbReference>
<dbReference type="GO" id="GO:0016491">
    <property type="term" value="F:oxidoreductase activity"/>
    <property type="evidence" value="ECO:0007669"/>
    <property type="project" value="UniProtKB-KW"/>
</dbReference>
<dbReference type="PANTHER" id="PTHR43350:SF2">
    <property type="entry name" value="GROES-LIKE ZINC-BINDING ALCOHOL DEHYDROGENASE FAMILY PROTEIN"/>
    <property type="match status" value="1"/>
</dbReference>
<feature type="domain" description="Alcohol dehydrogenase-like C-terminal" evidence="8">
    <location>
        <begin position="220"/>
        <end position="355"/>
    </location>
</feature>
<feature type="domain" description="Alcohol dehydrogenase-like N-terminal" evidence="9">
    <location>
        <begin position="29"/>
        <end position="118"/>
    </location>
</feature>